<dbReference type="Proteomes" id="UP001165121">
    <property type="component" value="Unassembled WGS sequence"/>
</dbReference>
<keyword evidence="4" id="KW-1185">Reference proteome</keyword>
<feature type="domain" description="PiggyBac transposable element-derived protein" evidence="2">
    <location>
        <begin position="410"/>
        <end position="581"/>
    </location>
</feature>
<dbReference type="InterPro" id="IPR029526">
    <property type="entry name" value="PGBD"/>
</dbReference>
<dbReference type="Pfam" id="PF13843">
    <property type="entry name" value="DDE_Tnp_1_7"/>
    <property type="match status" value="1"/>
</dbReference>
<evidence type="ECO:0000259" key="2">
    <source>
        <dbReference type="Pfam" id="PF13843"/>
    </source>
</evidence>
<comment type="caution">
    <text evidence="3">The sequence shown here is derived from an EMBL/GenBank/DDBJ whole genome shotgun (WGS) entry which is preliminary data.</text>
</comment>
<evidence type="ECO:0000313" key="4">
    <source>
        <dbReference type="Proteomes" id="UP001165121"/>
    </source>
</evidence>
<protein>
    <submittedName>
        <fullName evidence="3">Unnamed protein product</fullName>
    </submittedName>
</protein>
<sequence length="866" mass="94529">MGDLGDYDGNDAAVGVLVDGVTSNIETADIQTQEARHYNADQGTIGAATIRAAERPRDGGVASPVVVAGRAMDGGANSVVFGVAEATAVGSDAAAADGAGVGGVGGQVSNTQAYRRRSCLADSLNVHVPCEREDTGTGSGSRILQVLEEERTASDAATTPSRTTPILLQDVYINKLVAFCPDKEKWMKAKAYRPAGTAYIIGRVCRQGKKGSMLRFLRFVGWIVSSRKRWNTLVWGVLQRGIKNYSVLIRMKNPDWRILVQPDPTDDIDFEENDSNCEEEEVFKSLTPLSLFLQVLKKWKLFETCDLCRLEKLRHHHTCFNTKRNRPELTCAQSSSICSSIPQVQVFCLHSPIFLAPSFARDEQVLYGVLLYDLVKHELHCQRSDVMHRLGGVINQSEAQSLSDQLAKLEKAKIQQHVLEVTRPLYGTNRIVNMDNYYTSVQLLQGLHLKGLYGRGTVRSKSKHYPVHSILHEADCVRGDYRQSVSHDHIMLAVSWCDGNIVNMLSNADSPTVTSVTRLIGSEKQSFPAPECIAQYNTNMQGVDRLDQIRGRFSIADGHSFKNWHKKLSLALIDMARSNAYLTRRLVTSEQGKSRDPHRDFVIELIGKLISGQWKNAPNDDLIFYSGETLDDGDAEHVVTPSLLHQEDSAIAVATTACDSVSSRQIHGDSIRKRRRCIVCRWEERYPTQVTTYCVTHGVCLCQEVHEDAEPWMCPSSSLTCWDKYHQFYYPQGLFTDKGNVRRGSELNKLKVSLPVPKPKTTKRKVARQLHDARETSPRSSGGSVSGASERDGGVGPLEFAAFGLGGGGSIHGLVAFARSSAAFAGDAALGGGAAALGGDAALGGGEAALGGDTPHDGSAVVLDGG</sequence>
<proteinExistence type="predicted"/>
<dbReference type="PANTHER" id="PTHR46599">
    <property type="entry name" value="PIGGYBAC TRANSPOSABLE ELEMENT-DERIVED PROTEIN 4"/>
    <property type="match status" value="1"/>
</dbReference>
<evidence type="ECO:0000256" key="1">
    <source>
        <dbReference type="SAM" id="MobiDB-lite"/>
    </source>
</evidence>
<reference evidence="3" key="1">
    <citation type="submission" date="2023-04" db="EMBL/GenBank/DDBJ databases">
        <title>Phytophthora fragariaefolia NBRC 109709.</title>
        <authorList>
            <person name="Ichikawa N."/>
            <person name="Sato H."/>
            <person name="Tonouchi N."/>
        </authorList>
    </citation>
    <scope>NUCLEOTIDE SEQUENCE</scope>
    <source>
        <strain evidence="3">NBRC 109709</strain>
    </source>
</reference>
<feature type="compositionally biased region" description="Polar residues" evidence="1">
    <location>
        <begin position="778"/>
        <end position="787"/>
    </location>
</feature>
<gene>
    <name evidence="3" type="ORF">Pfra01_001453500</name>
</gene>
<evidence type="ECO:0000313" key="3">
    <source>
        <dbReference type="EMBL" id="GMF43228.1"/>
    </source>
</evidence>
<feature type="region of interest" description="Disordered" evidence="1">
    <location>
        <begin position="754"/>
        <end position="792"/>
    </location>
</feature>
<organism evidence="3 4">
    <name type="scientific">Phytophthora fragariaefolia</name>
    <dbReference type="NCBI Taxonomy" id="1490495"/>
    <lineage>
        <taxon>Eukaryota</taxon>
        <taxon>Sar</taxon>
        <taxon>Stramenopiles</taxon>
        <taxon>Oomycota</taxon>
        <taxon>Peronosporomycetes</taxon>
        <taxon>Peronosporales</taxon>
        <taxon>Peronosporaceae</taxon>
        <taxon>Phytophthora</taxon>
    </lineage>
</organism>
<dbReference type="EMBL" id="BSXT01001521">
    <property type="protein sequence ID" value="GMF43228.1"/>
    <property type="molecule type" value="Genomic_DNA"/>
</dbReference>
<dbReference type="OrthoDB" id="146641at2759"/>
<dbReference type="PANTHER" id="PTHR46599:SF3">
    <property type="entry name" value="PIGGYBAC TRANSPOSABLE ELEMENT-DERIVED PROTEIN 4"/>
    <property type="match status" value="1"/>
</dbReference>
<name>A0A9W6XQ19_9STRA</name>
<accession>A0A9W6XQ19</accession>
<dbReference type="AlphaFoldDB" id="A0A9W6XQ19"/>